<organism evidence="1 2">
    <name type="scientific">Saonia flava</name>
    <dbReference type="NCBI Taxonomy" id="523696"/>
    <lineage>
        <taxon>Bacteria</taxon>
        <taxon>Pseudomonadati</taxon>
        <taxon>Bacteroidota</taxon>
        <taxon>Flavobacteriia</taxon>
        <taxon>Flavobacteriales</taxon>
        <taxon>Flavobacteriaceae</taxon>
        <taxon>Saonia</taxon>
    </lineage>
</organism>
<accession>A0A846QVI2</accession>
<dbReference type="AlphaFoldDB" id="A0A846QVI2"/>
<dbReference type="EMBL" id="JAATJJ010000001">
    <property type="protein sequence ID" value="NJB69575.1"/>
    <property type="molecule type" value="Genomic_DNA"/>
</dbReference>
<gene>
    <name evidence="1" type="ORF">GGR42_000037</name>
</gene>
<protein>
    <recommendedName>
        <fullName evidence="3">Deoxyribose-phosphate aldolase</fullName>
    </recommendedName>
</protein>
<dbReference type="PROSITE" id="PS51257">
    <property type="entry name" value="PROKAR_LIPOPROTEIN"/>
    <property type="match status" value="1"/>
</dbReference>
<dbReference type="RefSeq" id="WP_167959361.1">
    <property type="nucleotide sequence ID" value="NZ_JAATJJ010000001.1"/>
</dbReference>
<name>A0A846QVI2_9FLAO</name>
<keyword evidence="2" id="KW-1185">Reference proteome</keyword>
<evidence type="ECO:0008006" key="3">
    <source>
        <dbReference type="Google" id="ProtNLM"/>
    </source>
</evidence>
<evidence type="ECO:0000313" key="1">
    <source>
        <dbReference type="EMBL" id="NJB69575.1"/>
    </source>
</evidence>
<reference evidence="1 2" key="1">
    <citation type="submission" date="2020-03" db="EMBL/GenBank/DDBJ databases">
        <title>Genomic Encyclopedia of Type Strains, Phase IV (KMG-IV): sequencing the most valuable type-strain genomes for metagenomic binning, comparative biology and taxonomic classification.</title>
        <authorList>
            <person name="Goeker M."/>
        </authorList>
    </citation>
    <scope>NUCLEOTIDE SEQUENCE [LARGE SCALE GENOMIC DNA]</scope>
    <source>
        <strain evidence="1 2">DSM 29762</strain>
    </source>
</reference>
<evidence type="ECO:0000313" key="2">
    <source>
        <dbReference type="Proteomes" id="UP000590442"/>
    </source>
</evidence>
<dbReference type="Pfam" id="PF20113">
    <property type="entry name" value="DUF6503"/>
    <property type="match status" value="1"/>
</dbReference>
<dbReference type="InterPro" id="IPR045444">
    <property type="entry name" value="DUF6503"/>
</dbReference>
<sequence length="250" mass="29106">MKRFCYILLGLLFFSGCKEEVKPLTKTAQEIVDASIEVSGGDLYRKGNIYFNFRNREYHSELMGNRTILKRIFMQDSSLVVDVKEPKEFCRYVNDQKVIVPDTLAKAYSNSVNSVHYFAKLPYGLNDGAVNKELLGIISLKDKEYYKVKITFDQEGGGDDFDDVYIYWFNKNTFKPDYLAYKFHSDGGGIRFREAYNERYVKGIRFVDYNNYKPKEKNTSIYEIDEAFEKGSLELLSKIELENIKVSLVN</sequence>
<comment type="caution">
    <text evidence="1">The sequence shown here is derived from an EMBL/GenBank/DDBJ whole genome shotgun (WGS) entry which is preliminary data.</text>
</comment>
<dbReference type="Proteomes" id="UP000590442">
    <property type="component" value="Unassembled WGS sequence"/>
</dbReference>
<proteinExistence type="predicted"/>